<proteinExistence type="predicted"/>
<dbReference type="InterPro" id="IPR025510">
    <property type="entry name" value="DUF4397"/>
</dbReference>
<dbReference type="PATRIC" id="fig|218284.4.peg.3764"/>
<dbReference type="AlphaFoldDB" id="A0A0N8GGZ3"/>
<sequence>MSQHDYLTKAAMYDLLSGYYKYSDPSMHVHYYQKHLKYMRLAMQAQRADMTTSAQPSYVRVLHAVPDAPNVDVYVNGNRVLRDVAFKDVSDYLTLPAGKYHIDVYPAGTSVTTVISKKVKIDPGKIYTLAAVGTLNKMQLLPYLDDPTVPVGETKVKFIHLSPDAPAVDIAVKGGDVIFPDISFKQATDYLGLTPMTVNLEARVAGSKNSVLSVPNVKLSPNQAYTIVAVGLANGTPELEALLLKG</sequence>
<feature type="domain" description="DUF4397" evidence="1">
    <location>
        <begin position="57"/>
        <end position="171"/>
    </location>
</feature>
<accession>A0A0N8GGZ3</accession>
<dbReference type="RefSeq" id="WP_060672419.1">
    <property type="nucleotide sequence ID" value="NZ_LIXZ01000006.1"/>
</dbReference>
<organism evidence="2 3">
    <name type="scientific">Rossellomorea vietnamensis</name>
    <dbReference type="NCBI Taxonomy" id="218284"/>
    <lineage>
        <taxon>Bacteria</taxon>
        <taxon>Bacillati</taxon>
        <taxon>Bacillota</taxon>
        <taxon>Bacilli</taxon>
        <taxon>Bacillales</taxon>
        <taxon>Bacillaceae</taxon>
        <taxon>Rossellomorea</taxon>
    </lineage>
</organism>
<dbReference type="Pfam" id="PF14344">
    <property type="entry name" value="DUF4397"/>
    <property type="match status" value="1"/>
</dbReference>
<evidence type="ECO:0000313" key="3">
    <source>
        <dbReference type="Proteomes" id="UP000050398"/>
    </source>
</evidence>
<reference evidence="2 3" key="1">
    <citation type="submission" date="2015-08" db="EMBL/GenBank/DDBJ databases">
        <title>Draft Genome Sequence of Bacillus vietnamensis UCD-SED5.</title>
        <authorList>
            <person name="Lee R.D."/>
            <person name="Jospin G."/>
            <person name="Lang J.M."/>
            <person name="Coil D.A."/>
            <person name="Eisen J.A."/>
        </authorList>
    </citation>
    <scope>NUCLEOTIDE SEQUENCE [LARGE SCALE GENOMIC DNA]</scope>
    <source>
        <strain evidence="2 3">UCD-SED5</strain>
    </source>
</reference>
<protein>
    <recommendedName>
        <fullName evidence="1">DUF4397 domain-containing protein</fullName>
    </recommendedName>
</protein>
<name>A0A0N8GGZ3_9BACI</name>
<dbReference type="OrthoDB" id="9783299at2"/>
<comment type="caution">
    <text evidence="2">The sequence shown here is derived from an EMBL/GenBank/DDBJ whole genome shotgun (WGS) entry which is preliminary data.</text>
</comment>
<dbReference type="Proteomes" id="UP000050398">
    <property type="component" value="Unassembled WGS sequence"/>
</dbReference>
<evidence type="ECO:0000313" key="2">
    <source>
        <dbReference type="EMBL" id="KPL59858.1"/>
    </source>
</evidence>
<dbReference type="EMBL" id="LIXZ01000006">
    <property type="protein sequence ID" value="KPL59858.1"/>
    <property type="molecule type" value="Genomic_DNA"/>
</dbReference>
<dbReference type="eggNOG" id="COG1404">
    <property type="taxonomic scope" value="Bacteria"/>
</dbReference>
<evidence type="ECO:0000259" key="1">
    <source>
        <dbReference type="Pfam" id="PF14344"/>
    </source>
</evidence>
<gene>
    <name evidence="2" type="ORF">AM506_10440</name>
</gene>